<gene>
    <name evidence="2" type="ORF">HETSPECPRED_001245</name>
</gene>
<feature type="region of interest" description="Disordered" evidence="1">
    <location>
        <begin position="194"/>
        <end position="224"/>
    </location>
</feature>
<protein>
    <submittedName>
        <fullName evidence="2">Uncharacterized protein</fullName>
    </submittedName>
</protein>
<name>A0A8H3IEG2_9LECA</name>
<accession>A0A8H3IEG2</accession>
<dbReference type="Proteomes" id="UP000664521">
    <property type="component" value="Unassembled WGS sequence"/>
</dbReference>
<comment type="caution">
    <text evidence="2">The sequence shown here is derived from an EMBL/GenBank/DDBJ whole genome shotgun (WGS) entry which is preliminary data.</text>
</comment>
<dbReference type="AlphaFoldDB" id="A0A8H3IEG2"/>
<dbReference type="OrthoDB" id="10672548at2759"/>
<evidence type="ECO:0000313" key="3">
    <source>
        <dbReference type="Proteomes" id="UP000664521"/>
    </source>
</evidence>
<organism evidence="2 3">
    <name type="scientific">Heterodermia speciosa</name>
    <dbReference type="NCBI Taxonomy" id="116794"/>
    <lineage>
        <taxon>Eukaryota</taxon>
        <taxon>Fungi</taxon>
        <taxon>Dikarya</taxon>
        <taxon>Ascomycota</taxon>
        <taxon>Pezizomycotina</taxon>
        <taxon>Lecanoromycetes</taxon>
        <taxon>OSLEUM clade</taxon>
        <taxon>Lecanoromycetidae</taxon>
        <taxon>Caliciales</taxon>
        <taxon>Physciaceae</taxon>
        <taxon>Heterodermia</taxon>
    </lineage>
</organism>
<evidence type="ECO:0000313" key="2">
    <source>
        <dbReference type="EMBL" id="CAF9912920.1"/>
    </source>
</evidence>
<feature type="region of interest" description="Disordered" evidence="1">
    <location>
        <begin position="100"/>
        <end position="123"/>
    </location>
</feature>
<reference evidence="2" key="1">
    <citation type="submission" date="2021-03" db="EMBL/GenBank/DDBJ databases">
        <authorList>
            <person name="Tagirdzhanova G."/>
        </authorList>
    </citation>
    <scope>NUCLEOTIDE SEQUENCE</scope>
</reference>
<sequence>MLARIEGSEYHAPRQNWESRRRQWKMHKGVVAITPEEDLSNMELWWRKDGEGYLELVDRRLLPCLDYDKCPGFLNTIGLPPLRLPAVPTLPSSPLGALENMSTGQRPDNSLDVAGGSSSPTHSGIVASWRIQGDLECKQPQCPNPPKLIHLQSSPCFNDDSASYGGPLSDPRSPLGIQQFSVSAFDDIRSQSANIAASDSPRPLEPRTWGSAHESAPGASETPLVYRAQRTLQRPDDPALYSYAPDSTSASFELATHLQPTLPGQIYPNLPPPLGQIQTSFVDPSSISLNPDPPFIDAQRHLRPAFADNGWQSACQRVPAVHGPQMRFNAISPNTATAPMPPALVHGLAFGLPNANPQEQFGPQPGLAAVPTRFIPYAAPTDVGSDVGFPSKPIPQQASGFFPGN</sequence>
<evidence type="ECO:0000256" key="1">
    <source>
        <dbReference type="SAM" id="MobiDB-lite"/>
    </source>
</evidence>
<proteinExistence type="predicted"/>
<keyword evidence="3" id="KW-1185">Reference proteome</keyword>
<dbReference type="EMBL" id="CAJPDS010000012">
    <property type="protein sequence ID" value="CAF9912920.1"/>
    <property type="molecule type" value="Genomic_DNA"/>
</dbReference>